<reference evidence="2" key="2">
    <citation type="submission" date="2015-06" db="UniProtKB">
        <authorList>
            <consortium name="EnsemblPlants"/>
        </authorList>
    </citation>
    <scope>IDENTIFICATION</scope>
    <source>
        <strain evidence="2">DM1-3 516 R44</strain>
    </source>
</reference>
<proteinExistence type="predicted"/>
<dbReference type="HOGENOM" id="CLU_1206593_0_0_1"/>
<dbReference type="Proteomes" id="UP000011115">
    <property type="component" value="Unassembled WGS sequence"/>
</dbReference>
<organism evidence="2 3">
    <name type="scientific">Solanum tuberosum</name>
    <name type="common">Potato</name>
    <dbReference type="NCBI Taxonomy" id="4113"/>
    <lineage>
        <taxon>Eukaryota</taxon>
        <taxon>Viridiplantae</taxon>
        <taxon>Streptophyta</taxon>
        <taxon>Embryophyta</taxon>
        <taxon>Tracheophyta</taxon>
        <taxon>Spermatophyta</taxon>
        <taxon>Magnoliopsida</taxon>
        <taxon>eudicotyledons</taxon>
        <taxon>Gunneridae</taxon>
        <taxon>Pentapetalae</taxon>
        <taxon>asterids</taxon>
        <taxon>lamiids</taxon>
        <taxon>Solanales</taxon>
        <taxon>Solanaceae</taxon>
        <taxon>Solanoideae</taxon>
        <taxon>Solaneae</taxon>
        <taxon>Solanum</taxon>
    </lineage>
</organism>
<feature type="region of interest" description="Disordered" evidence="1">
    <location>
        <begin position="207"/>
        <end position="230"/>
    </location>
</feature>
<feature type="region of interest" description="Disordered" evidence="1">
    <location>
        <begin position="45"/>
        <end position="72"/>
    </location>
</feature>
<name>M1DLA3_SOLTU</name>
<dbReference type="PaxDb" id="4113-PGSC0003DMT400090833"/>
<dbReference type="InParanoid" id="M1DLA3"/>
<dbReference type="EnsemblPlants" id="PGSC0003DMT400090833">
    <property type="protein sequence ID" value="PGSC0003DMT400090833"/>
    <property type="gene ID" value="PGSC0003DMG400040404"/>
</dbReference>
<sequence>MNKKKLEIGSSHFWKNSESGNLVKCGKSLAYSYIPCTDASWPASYDDADTGTPDQNDRVGPYVPSQNRESVTREAGGNMARIEDMMHKMMRRSMKQSGELQTVSALTYRVESETEVQIEERLGVEALAAAMMNFDSDENGLVQRSTDPIDGPSIHSRTVNGVRRSQKRALEAAAWASSFVPVRIDVSTTLGAIRVADNTTDGAILVGASTTEGDPSVDLAGSGKPDPSAS</sequence>
<evidence type="ECO:0000256" key="1">
    <source>
        <dbReference type="SAM" id="MobiDB-lite"/>
    </source>
</evidence>
<evidence type="ECO:0000313" key="2">
    <source>
        <dbReference type="EnsemblPlants" id="PGSC0003DMT400090833"/>
    </source>
</evidence>
<evidence type="ECO:0000313" key="3">
    <source>
        <dbReference type="Proteomes" id="UP000011115"/>
    </source>
</evidence>
<dbReference type="AlphaFoldDB" id="M1DLA3"/>
<accession>M1DLA3</accession>
<protein>
    <submittedName>
        <fullName evidence="2">Late blight resistance protein</fullName>
    </submittedName>
</protein>
<dbReference type="Gramene" id="PGSC0003DMT400090833">
    <property type="protein sequence ID" value="PGSC0003DMT400090833"/>
    <property type="gene ID" value="PGSC0003DMG400040404"/>
</dbReference>
<keyword evidence="3" id="KW-1185">Reference proteome</keyword>
<reference evidence="3" key="1">
    <citation type="journal article" date="2011" name="Nature">
        <title>Genome sequence and analysis of the tuber crop potato.</title>
        <authorList>
            <consortium name="The Potato Genome Sequencing Consortium"/>
        </authorList>
    </citation>
    <scope>NUCLEOTIDE SEQUENCE [LARGE SCALE GENOMIC DNA]</scope>
    <source>
        <strain evidence="3">cv. DM1-3 516 R44</strain>
    </source>
</reference>